<organism evidence="2 3">
    <name type="scientific">Cesiribacter andamanensis AMV16</name>
    <dbReference type="NCBI Taxonomy" id="1279009"/>
    <lineage>
        <taxon>Bacteria</taxon>
        <taxon>Pseudomonadati</taxon>
        <taxon>Bacteroidota</taxon>
        <taxon>Cytophagia</taxon>
        <taxon>Cytophagales</taxon>
        <taxon>Cesiribacteraceae</taxon>
        <taxon>Cesiribacter</taxon>
    </lineage>
</organism>
<evidence type="ECO:0000256" key="1">
    <source>
        <dbReference type="SAM" id="MobiDB-lite"/>
    </source>
</evidence>
<accession>M7NS59</accession>
<evidence type="ECO:0000313" key="2">
    <source>
        <dbReference type="EMBL" id="EMR01289.1"/>
    </source>
</evidence>
<sequence>MNKPNRKFSPKQAGGERNERPRRPRSNEGTRAAGFSDKRYSPLLDPDDNKEWKQRDEAGRRYRPAQQDAGTSRPRRSAEGEGYGERSGNRRPGAYRKQDDDFSARPRFRSSDEGDRPYSPRGDARRGDGPRGDGPRGNGLRGDGPRTDSPRRRTGAAGDKPDFERRPRFSKGEDFGDSPRRSSSYGDKPNFRPRSENWGNRRDDDSRGGKRGESRFEGRSEGFRPEGGRTGGPRKEGGYRSEGSRPDGPRRDGSRPEGAKPGGFRGEGRSSNRFEDNPRRGGDSARSEAPRSYGRRDEGSRSEQSPDSRPRTPFKKKN</sequence>
<dbReference type="EMBL" id="AODQ01000128">
    <property type="protein sequence ID" value="EMR01289.1"/>
    <property type="molecule type" value="Genomic_DNA"/>
</dbReference>
<feature type="compositionally biased region" description="Basic and acidic residues" evidence="1">
    <location>
        <begin position="189"/>
        <end position="258"/>
    </location>
</feature>
<feature type="compositionally biased region" description="Basic and acidic residues" evidence="1">
    <location>
        <begin position="47"/>
        <end position="60"/>
    </location>
</feature>
<feature type="compositionally biased region" description="Basic and acidic residues" evidence="1">
    <location>
        <begin position="14"/>
        <end position="28"/>
    </location>
</feature>
<reference evidence="2 3" key="1">
    <citation type="journal article" date="2013" name="Genome Announc.">
        <title>Draft Genome Sequence of Cesiribacter andamanensis Strain AMV16T, Isolated from a Soil Sample from a Mud Volcano in the Andaman Islands, India.</title>
        <authorList>
            <person name="Shivaji S."/>
            <person name="Ara S."/>
            <person name="Begum Z."/>
            <person name="Srinivas T.N."/>
            <person name="Singh A."/>
            <person name="Kumar Pinnaka A."/>
        </authorList>
    </citation>
    <scope>NUCLEOTIDE SEQUENCE [LARGE SCALE GENOMIC DNA]</scope>
    <source>
        <strain evidence="2 3">AMV16</strain>
    </source>
</reference>
<feature type="region of interest" description="Disordered" evidence="1">
    <location>
        <begin position="1"/>
        <end position="318"/>
    </location>
</feature>
<dbReference type="RefSeq" id="WP_009196968.1">
    <property type="nucleotide sequence ID" value="NZ_AODQ01000128.1"/>
</dbReference>
<dbReference type="AlphaFoldDB" id="M7NS59"/>
<evidence type="ECO:0000313" key="3">
    <source>
        <dbReference type="Proteomes" id="UP000011910"/>
    </source>
</evidence>
<feature type="compositionally biased region" description="Basic and acidic residues" evidence="1">
    <location>
        <begin position="76"/>
        <end position="88"/>
    </location>
</feature>
<dbReference type="Proteomes" id="UP000011910">
    <property type="component" value="Unassembled WGS sequence"/>
</dbReference>
<keyword evidence="3" id="KW-1185">Reference proteome</keyword>
<gene>
    <name evidence="2" type="ORF">ADICEAN_03588</name>
</gene>
<protein>
    <submittedName>
        <fullName evidence="2">Uncharacterized protein</fullName>
    </submittedName>
</protein>
<comment type="caution">
    <text evidence="2">The sequence shown here is derived from an EMBL/GenBank/DDBJ whole genome shotgun (WGS) entry which is preliminary data.</text>
</comment>
<feature type="compositionally biased region" description="Basic and acidic residues" evidence="1">
    <location>
        <begin position="96"/>
        <end position="134"/>
    </location>
</feature>
<dbReference type="STRING" id="1279009.ADICEAN_03588"/>
<feature type="compositionally biased region" description="Basic and acidic residues" evidence="1">
    <location>
        <begin position="266"/>
        <end position="310"/>
    </location>
</feature>
<feature type="compositionally biased region" description="Basic and acidic residues" evidence="1">
    <location>
        <begin position="159"/>
        <end position="180"/>
    </location>
</feature>
<dbReference type="PATRIC" id="fig|1279009.4.peg.3631"/>
<proteinExistence type="predicted"/>
<name>M7NS59_9BACT</name>